<keyword evidence="2" id="KW-1185">Reference proteome</keyword>
<accession>A0ACB6FKY8</accession>
<reference evidence="1 2" key="1">
    <citation type="journal article" date="2019" name="bioRxiv">
        <title>Genomics, evolutionary history and diagnostics of the Alternaria alternata species group including apple and Asian pear pathotypes.</title>
        <authorList>
            <person name="Armitage A.D."/>
            <person name="Cockerton H.M."/>
            <person name="Sreenivasaprasad S."/>
            <person name="Woodhall J.W."/>
            <person name="Lane C.R."/>
            <person name="Harrison R.J."/>
            <person name="Clarkson J.P."/>
        </authorList>
    </citation>
    <scope>NUCLEOTIDE SEQUENCE [LARGE SCALE GENOMIC DNA]</scope>
    <source>
        <strain evidence="1 2">FERA 650</strain>
    </source>
</reference>
<dbReference type="Proteomes" id="UP000293547">
    <property type="component" value="Unassembled WGS sequence"/>
</dbReference>
<evidence type="ECO:0000313" key="2">
    <source>
        <dbReference type="Proteomes" id="UP000293547"/>
    </source>
</evidence>
<dbReference type="EMBL" id="PDWZ02000006">
    <property type="protein sequence ID" value="KAB2105096.1"/>
    <property type="molecule type" value="Genomic_DNA"/>
</dbReference>
<proteinExistence type="predicted"/>
<protein>
    <submittedName>
        <fullName evidence="1">Uncharacterized protein</fullName>
    </submittedName>
</protein>
<organism evidence="1 2">
    <name type="scientific">Alternaria gaisen</name>
    <dbReference type="NCBI Taxonomy" id="167740"/>
    <lineage>
        <taxon>Eukaryota</taxon>
        <taxon>Fungi</taxon>
        <taxon>Dikarya</taxon>
        <taxon>Ascomycota</taxon>
        <taxon>Pezizomycotina</taxon>
        <taxon>Dothideomycetes</taxon>
        <taxon>Pleosporomycetidae</taxon>
        <taxon>Pleosporales</taxon>
        <taxon>Pleosporineae</taxon>
        <taxon>Pleosporaceae</taxon>
        <taxon>Alternaria</taxon>
        <taxon>Alternaria sect. Alternaria</taxon>
    </lineage>
</organism>
<name>A0ACB6FKY8_9PLEO</name>
<sequence>MEDTYQHLTLRPQIIRILSIPYTAFGRLQRQYSLIDAAELTEIWKDCFRYAKAGVTRPSLSTGGRVHLKASNSDYAVHREGHKSLIGLWSPHLARIMGPAFDAYIPKILDHDWSTERIKAFFDRQASGERIYLEDTDIVRNVSKLTAIVLGAIYGACSIALVAQTSADQTNLPGDEALEVAFSPDVIFSNKIFAWASVLGSALGGLLEHSGWIGLLLELATGMEHPQPLDEQPTAGLLHKKLNVIQEGVFDKAHVRISDVMGVQSNGVFAVSEFVLRPSSDATSSLIFHVGIGRILDIPTDQNGYVRSSRHVPASTELVLKP</sequence>
<gene>
    <name evidence="1" type="ORF">AG0111_0g6422</name>
</gene>
<comment type="caution">
    <text evidence="1">The sequence shown here is derived from an EMBL/GenBank/DDBJ whole genome shotgun (WGS) entry which is preliminary data.</text>
</comment>
<evidence type="ECO:0000313" key="1">
    <source>
        <dbReference type="EMBL" id="KAB2105096.1"/>
    </source>
</evidence>